<proteinExistence type="predicted"/>
<accession>M7AZA3</accession>
<evidence type="ECO:0008006" key="9">
    <source>
        <dbReference type="Google" id="ProtNLM"/>
    </source>
</evidence>
<dbReference type="InterPro" id="IPR057945">
    <property type="entry name" value="TPR_ZSWIM8"/>
</dbReference>
<organism evidence="7 8">
    <name type="scientific">Chelonia mydas</name>
    <name type="common">Green sea-turtle</name>
    <name type="synonym">Chelonia agassizi</name>
    <dbReference type="NCBI Taxonomy" id="8469"/>
    <lineage>
        <taxon>Eukaryota</taxon>
        <taxon>Metazoa</taxon>
        <taxon>Chordata</taxon>
        <taxon>Craniata</taxon>
        <taxon>Vertebrata</taxon>
        <taxon>Euteleostomi</taxon>
        <taxon>Archelosauria</taxon>
        <taxon>Testudinata</taxon>
        <taxon>Testudines</taxon>
        <taxon>Cryptodira</taxon>
        <taxon>Durocryptodira</taxon>
        <taxon>Americhelydia</taxon>
        <taxon>Chelonioidea</taxon>
        <taxon>Cheloniidae</taxon>
        <taxon>Chelonia</taxon>
    </lineage>
</organism>
<evidence type="ECO:0000256" key="3">
    <source>
        <dbReference type="ARBA" id="ARBA00022833"/>
    </source>
</evidence>
<dbReference type="PANTHER" id="PTHR22619">
    <property type="entry name" value="ZINC FINGER SWIM DOMAIN CONTAINING PROTEIN 4, 5, 6"/>
    <property type="match status" value="1"/>
</dbReference>
<evidence type="ECO:0000256" key="4">
    <source>
        <dbReference type="SAM" id="MobiDB-lite"/>
    </source>
</evidence>
<feature type="region of interest" description="Disordered" evidence="4">
    <location>
        <begin position="210"/>
        <end position="242"/>
    </location>
</feature>
<evidence type="ECO:0000256" key="2">
    <source>
        <dbReference type="ARBA" id="ARBA00022771"/>
    </source>
</evidence>
<evidence type="ECO:0000259" key="5">
    <source>
        <dbReference type="Pfam" id="PF21055"/>
    </source>
</evidence>
<protein>
    <recommendedName>
        <fullName evidence="9">Zinc finger SWIM domain-containing protein 8</fullName>
    </recommendedName>
</protein>
<dbReference type="EMBL" id="KB563676">
    <property type="protein sequence ID" value="EMP28455.1"/>
    <property type="molecule type" value="Genomic_DNA"/>
</dbReference>
<evidence type="ECO:0000313" key="8">
    <source>
        <dbReference type="Proteomes" id="UP000031443"/>
    </source>
</evidence>
<evidence type="ECO:0000259" key="6">
    <source>
        <dbReference type="Pfam" id="PF25572"/>
    </source>
</evidence>
<dbReference type="AlphaFoldDB" id="M7AZA3"/>
<dbReference type="PANTHER" id="PTHR22619:SF1">
    <property type="entry name" value="ZINC FINGER SWIM DOMAIN-CONTAINING PROTEIN 8"/>
    <property type="match status" value="1"/>
</dbReference>
<feature type="compositionally biased region" description="Polar residues" evidence="4">
    <location>
        <begin position="643"/>
        <end position="700"/>
    </location>
</feature>
<feature type="compositionally biased region" description="Low complexity" evidence="4">
    <location>
        <begin position="794"/>
        <end position="827"/>
    </location>
</feature>
<dbReference type="Proteomes" id="UP000031443">
    <property type="component" value="Unassembled WGS sequence"/>
</dbReference>
<feature type="domain" description="ZSWIM8 TPR repeats" evidence="6">
    <location>
        <begin position="2"/>
        <end position="165"/>
    </location>
</feature>
<dbReference type="eggNOG" id="KOG3615">
    <property type="taxonomic scope" value="Eukaryota"/>
</dbReference>
<evidence type="ECO:0000313" key="7">
    <source>
        <dbReference type="EMBL" id="EMP28455.1"/>
    </source>
</evidence>
<name>M7AZA3_CHEMY</name>
<feature type="domain" description="ZSWIM4-8 C-terminal" evidence="5">
    <location>
        <begin position="1072"/>
        <end position="1221"/>
    </location>
</feature>
<dbReference type="GO" id="GO:0008270">
    <property type="term" value="F:zinc ion binding"/>
    <property type="evidence" value="ECO:0007669"/>
    <property type="project" value="UniProtKB-KW"/>
</dbReference>
<feature type="compositionally biased region" description="Basic and acidic residues" evidence="4">
    <location>
        <begin position="828"/>
        <end position="844"/>
    </location>
</feature>
<evidence type="ECO:0000256" key="1">
    <source>
        <dbReference type="ARBA" id="ARBA00022723"/>
    </source>
</evidence>
<dbReference type="GO" id="GO:0031462">
    <property type="term" value="C:Cul2-RING ubiquitin ligase complex"/>
    <property type="evidence" value="ECO:0007669"/>
    <property type="project" value="TreeGrafter"/>
</dbReference>
<feature type="region of interest" description="Disordered" evidence="4">
    <location>
        <begin position="640"/>
        <end position="850"/>
    </location>
</feature>
<reference evidence="8" key="1">
    <citation type="journal article" date="2013" name="Nat. Genet.">
        <title>The draft genomes of soft-shell turtle and green sea turtle yield insights into the development and evolution of the turtle-specific body plan.</title>
        <authorList>
            <person name="Wang Z."/>
            <person name="Pascual-Anaya J."/>
            <person name="Zadissa A."/>
            <person name="Li W."/>
            <person name="Niimura Y."/>
            <person name="Huang Z."/>
            <person name="Li C."/>
            <person name="White S."/>
            <person name="Xiong Z."/>
            <person name="Fang D."/>
            <person name="Wang B."/>
            <person name="Ming Y."/>
            <person name="Chen Y."/>
            <person name="Zheng Y."/>
            <person name="Kuraku S."/>
            <person name="Pignatelli M."/>
            <person name="Herrero J."/>
            <person name="Beal K."/>
            <person name="Nozawa M."/>
            <person name="Li Q."/>
            <person name="Wang J."/>
            <person name="Zhang H."/>
            <person name="Yu L."/>
            <person name="Shigenobu S."/>
            <person name="Wang J."/>
            <person name="Liu J."/>
            <person name="Flicek P."/>
            <person name="Searle S."/>
            <person name="Wang J."/>
            <person name="Kuratani S."/>
            <person name="Yin Y."/>
            <person name="Aken B."/>
            <person name="Zhang G."/>
            <person name="Irie N."/>
        </authorList>
    </citation>
    <scope>NUCLEOTIDE SEQUENCE [LARGE SCALE GENOMIC DNA]</scope>
</reference>
<feature type="compositionally biased region" description="Polar residues" evidence="4">
    <location>
        <begin position="764"/>
        <end position="779"/>
    </location>
</feature>
<keyword evidence="2" id="KW-0863">Zinc-finger</keyword>
<keyword evidence="8" id="KW-1185">Reference proteome</keyword>
<dbReference type="STRING" id="8469.M7AZA3"/>
<dbReference type="InterPro" id="IPR048370">
    <property type="entry name" value="ZSWIM4-8_C"/>
</dbReference>
<keyword evidence="1" id="KW-0479">Metal-binding</keyword>
<sequence>MYLSSTEPPAAAEWACLLRPLRGREPEGIWNLLSIVREMFKRRDSNAAPLLEILTDQCLTYEQITGWWYSVRTSASHSSASGHTGRSNGQSEVAAHACASMCDEMVVLWRLAVLDPTISPQRRRDLCTQLRQWQLKVIDNVKRGQHKKSLEKLFQGFKPAVEACYFNWEEAYPIPGITYSSTDKKNSFCWVKAVQQRNCRLQCVETTCEAGRGHGQEPGGTSLQPGDRSRPSSQEPAVRPKELIGKRKVVTEAPQRALRRLSAEGDKVVYKTAVGKAKLPVGKSLASKHSGKRRMSSEDSSLEPDLAEMSLDDSSLALGAEASNTFSFTESPLNRSYRDTFEDDGGVYFSEGPEPSIRSNPAAKKAPKDPVEEVGSGDDDLPSADENGASRKPEVGENGAAGGGEEGEEEDDYQVYYLNPQEVAKEEEDKAEGGNEEEQDIFAGIKPLEQENRMEILFACAEALYAHGYSNEACRLTVELARDLLANPPDLKVEQPPTKVKLAYQESEIVALLKKIPLGTNEMNTIRGRAEELREGTLCDYRPVLPLMLASFIFDVLCTPGSRPPSRNWNNEMPGDEELGFEAAVAALGMKTTVSEAEHPLLCEGTRREKGDLALALMITYKDDQSKLKKILDKLLDRESQTHKPQTLSSFYSSSKPTVANQKSPSKHAAQSTTAIQQLPGTSVTQQAGVTTAVQSSPSESFVEKSAQESSQRSPCEPPGESSVVKQEGKVPSRLALGSRGGYNGRCWGSPVRQKKKHTGMASIDSSAPETTSDSSPTLSRRPLRGGWAATSWGRGQDSDSISSSSSDSLGSSSSSGSRRASGGARAKTVEVGRYKGRRPESHAPHVPNQPSEAAAHFYFELAKTVLIKAGGNSSTSIFTHPSSSGGHQGPHRNLHLCAFEIGLYALGLHNFVSPNWLSRTYSSHVSWITGQAMEIGSAALNILVECWDGHLTPPEVASLADRASRARDSNMVRAAAELALSCLPHAHALNPNEIQRALVQCKEQDNLMLEKACMAVEEAAKGVGSVHAGSTFPAIPGASLTALSSQPNSLVTGGFPSEDEQHSQPVSPQGLQYLHSAYRVGMLALEMLGRRAHNDHPNNFSRSPPYTEDVKWLLGLAAKLAKGVLSPFVLQEIIMEALQRLNPAHVHNHLRTPAFHQLVQRCQQAYMQYIHHRSIHLTPADYDDFVNAIRSARSAFCLTPMGMMQFNDILQNLKRSKQTKELWQRVSLEMTTFSP</sequence>
<feature type="region of interest" description="Disordered" evidence="4">
    <location>
        <begin position="283"/>
        <end position="304"/>
    </location>
</feature>
<gene>
    <name evidence="7" type="ORF">UY3_14437</name>
</gene>
<dbReference type="Pfam" id="PF21055">
    <property type="entry name" value="ZSWIM4-8_C"/>
    <property type="match status" value="1"/>
</dbReference>
<dbReference type="Pfam" id="PF25572">
    <property type="entry name" value="TPR_ZSWIM8"/>
    <property type="match status" value="1"/>
</dbReference>
<feature type="region of interest" description="Disordered" evidence="4">
    <location>
        <begin position="344"/>
        <end position="411"/>
    </location>
</feature>
<keyword evidence="3" id="KW-0862">Zinc</keyword>